<evidence type="ECO:0000256" key="3">
    <source>
        <dbReference type="PIRNR" id="PIRNR000441"/>
    </source>
</evidence>
<reference evidence="4" key="1">
    <citation type="submission" date="2022-05" db="EMBL/GenBank/DDBJ databases">
        <authorList>
            <person name="Blom J."/>
        </authorList>
    </citation>
    <scope>NUCLEOTIDE SEQUENCE</scope>
    <source>
        <strain evidence="4">Type strain: CPO20170097</strain>
    </source>
</reference>
<organism evidence="4 5">
    <name type="scientific">Pseudocitrobacter vendiensis</name>
    <dbReference type="NCBI Taxonomy" id="2488306"/>
    <lineage>
        <taxon>Bacteria</taxon>
        <taxon>Pseudomonadati</taxon>
        <taxon>Pseudomonadota</taxon>
        <taxon>Gammaproteobacteria</taxon>
        <taxon>Enterobacterales</taxon>
        <taxon>Enterobacteriaceae</taxon>
        <taxon>Pseudocitrobacter</taxon>
    </lineage>
</organism>
<evidence type="ECO:0000313" key="5">
    <source>
        <dbReference type="Proteomes" id="UP001152651"/>
    </source>
</evidence>
<comment type="caution">
    <text evidence="4">The sequence shown here is derived from an EMBL/GenBank/DDBJ whole genome shotgun (WGS) entry which is preliminary data.</text>
</comment>
<proteinExistence type="inferred from homology"/>
<sequence>MHYTFLKECLRVEVIGGKDKKFSWPRAIRHAWRQPKRRFLFWWRIASHLHAVGGKNSKKFAAYLNRRLIRNYHTEIGLAARIQPGLFIAHYNGIVVTSYCEIGKNFTLRQNTTIGIKTLGKRDDEYKIIIGDNVALGANSCIIGDNLSIGSNVIVGAMSFISKDIPDNCTYYTKKENVIERYEV</sequence>
<keyword evidence="5" id="KW-1185">Reference proteome</keyword>
<dbReference type="InterPro" id="IPR045304">
    <property type="entry name" value="LbH_SAT"/>
</dbReference>
<dbReference type="EMBL" id="CALSBS010000016">
    <property type="protein sequence ID" value="CAH6660796.1"/>
    <property type="molecule type" value="Genomic_DNA"/>
</dbReference>
<dbReference type="PIRSF" id="PIRSF000441">
    <property type="entry name" value="CysE"/>
    <property type="match status" value="1"/>
</dbReference>
<keyword evidence="2 3" id="KW-0012">Acyltransferase</keyword>
<evidence type="ECO:0000256" key="1">
    <source>
        <dbReference type="ARBA" id="ARBA00022679"/>
    </source>
</evidence>
<dbReference type="CDD" id="cd03354">
    <property type="entry name" value="LbH_SAT"/>
    <property type="match status" value="1"/>
</dbReference>
<dbReference type="SUPFAM" id="SSF51161">
    <property type="entry name" value="Trimeric LpxA-like enzymes"/>
    <property type="match status" value="1"/>
</dbReference>
<evidence type="ECO:0000313" key="4">
    <source>
        <dbReference type="EMBL" id="CAH6660796.1"/>
    </source>
</evidence>
<keyword evidence="1 3" id="KW-0808">Transferase</keyword>
<protein>
    <recommendedName>
        <fullName evidence="3">Acetyltransferase</fullName>
        <ecNumber evidence="3">2.3.1.-</ecNumber>
    </recommendedName>
</protein>
<accession>A0ABN8TE45</accession>
<dbReference type="Gene3D" id="2.160.10.10">
    <property type="entry name" value="Hexapeptide repeat proteins"/>
    <property type="match status" value="1"/>
</dbReference>
<evidence type="ECO:0000256" key="2">
    <source>
        <dbReference type="ARBA" id="ARBA00023315"/>
    </source>
</evidence>
<dbReference type="Proteomes" id="UP001152651">
    <property type="component" value="Unassembled WGS sequence"/>
</dbReference>
<gene>
    <name evidence="4" type="ORF">FBBNIHIM_16920</name>
</gene>
<dbReference type="RefSeq" id="WP_253898522.1">
    <property type="nucleotide sequence ID" value="NZ_CALSBS010000016.1"/>
</dbReference>
<dbReference type="PANTHER" id="PTHR42811">
    <property type="entry name" value="SERINE ACETYLTRANSFERASE"/>
    <property type="match status" value="1"/>
</dbReference>
<dbReference type="InterPro" id="IPR005881">
    <property type="entry name" value="Ser_O-AcTrfase"/>
</dbReference>
<comment type="similarity">
    <text evidence="3">Belongs to the transferase hexapeptide repeat family.</text>
</comment>
<dbReference type="EC" id="2.3.1.-" evidence="3"/>
<dbReference type="InterPro" id="IPR011004">
    <property type="entry name" value="Trimer_LpxA-like_sf"/>
</dbReference>
<name>A0ABN8TE45_9ENTR</name>